<dbReference type="CDD" id="cd06133">
    <property type="entry name" value="ERI-1_3'hExo_like"/>
    <property type="match status" value="1"/>
</dbReference>
<dbReference type="InterPro" id="IPR013520">
    <property type="entry name" value="Ribonucl_H"/>
</dbReference>
<accession>A0A154BW81</accession>
<keyword evidence="2" id="KW-0378">Hydrolase</keyword>
<dbReference type="Proteomes" id="UP000076268">
    <property type="component" value="Unassembled WGS sequence"/>
</dbReference>
<dbReference type="GO" id="GO:0000175">
    <property type="term" value="F:3'-5'-RNA exonuclease activity"/>
    <property type="evidence" value="ECO:0007669"/>
    <property type="project" value="InterPro"/>
</dbReference>
<comment type="caution">
    <text evidence="5">The sequence shown here is derived from an EMBL/GenBank/DDBJ whole genome shotgun (WGS) entry which is preliminary data.</text>
</comment>
<name>A0A154BW81_ANASB</name>
<dbReference type="PANTHER" id="PTHR23044:SF61">
    <property type="entry name" value="3'-5' EXORIBONUCLEASE 1-RELATED"/>
    <property type="match status" value="1"/>
</dbReference>
<organism evidence="5 6">
    <name type="scientific">Anaerosporomusa subterranea</name>
    <dbReference type="NCBI Taxonomy" id="1794912"/>
    <lineage>
        <taxon>Bacteria</taxon>
        <taxon>Bacillati</taxon>
        <taxon>Bacillota</taxon>
        <taxon>Negativicutes</taxon>
        <taxon>Acetonemataceae</taxon>
        <taxon>Anaerosporomusa</taxon>
    </lineage>
</organism>
<feature type="domain" description="Exonuclease" evidence="4">
    <location>
        <begin position="12"/>
        <end position="193"/>
    </location>
</feature>
<gene>
    <name evidence="5" type="ORF">AXX12_01245</name>
</gene>
<reference evidence="5 6" key="1">
    <citation type="submission" date="2016-02" db="EMBL/GenBank/DDBJ databases">
        <title>Anaerosporomusa subterraneum gen. nov., sp. nov., a spore-forming obligate anaerobe isolated from saprolite.</title>
        <authorList>
            <person name="Choi J.K."/>
            <person name="Shah M."/>
            <person name="Yee N."/>
        </authorList>
    </citation>
    <scope>NUCLEOTIDE SEQUENCE [LARGE SCALE GENOMIC DNA]</scope>
    <source>
        <strain evidence="5 6">RU4</strain>
    </source>
</reference>
<evidence type="ECO:0000256" key="3">
    <source>
        <dbReference type="ARBA" id="ARBA00022839"/>
    </source>
</evidence>
<dbReference type="Gene3D" id="3.30.420.10">
    <property type="entry name" value="Ribonuclease H-like superfamily/Ribonuclease H"/>
    <property type="match status" value="1"/>
</dbReference>
<keyword evidence="1" id="KW-0540">Nuclease</keyword>
<dbReference type="RefSeq" id="WP_066236988.1">
    <property type="nucleotide sequence ID" value="NZ_LSGP01000001.1"/>
</dbReference>
<dbReference type="NCBIfam" id="NF005838">
    <property type="entry name" value="PRK07748.1"/>
    <property type="match status" value="1"/>
</dbReference>
<evidence type="ECO:0000256" key="1">
    <source>
        <dbReference type="ARBA" id="ARBA00022722"/>
    </source>
</evidence>
<dbReference type="EMBL" id="LSGP01000001">
    <property type="protein sequence ID" value="KYZ78199.1"/>
    <property type="molecule type" value="Genomic_DNA"/>
</dbReference>
<proteinExistence type="predicted"/>
<dbReference type="InterPro" id="IPR051274">
    <property type="entry name" value="3-5_Exoribonuclease"/>
</dbReference>
<dbReference type="Pfam" id="PF00929">
    <property type="entry name" value="RNase_T"/>
    <property type="match status" value="1"/>
</dbReference>
<dbReference type="PANTHER" id="PTHR23044">
    <property type="entry name" value="3'-5' EXONUCLEASE ERI1-RELATED"/>
    <property type="match status" value="1"/>
</dbReference>
<keyword evidence="6" id="KW-1185">Reference proteome</keyword>
<sequence>MTVAAIDWRQRNILVADFEFTTFNGAYGRPRAFFPEIIEAGAVLLNPPGYEFTEPYQVFVKPRYFPKLTEECRNITLIKQQDVDGGISFEAMLTAIGQYYQPGVTFFAAWGNADRDVIQNACLRYKLPCPFCWDDYIDLAEEYKSFYELERRHSLKHALEERQIVQKGLSHLALDDALNAAQVMLRMIEEGWIPGRSANAVNL</sequence>
<dbReference type="SUPFAM" id="SSF53098">
    <property type="entry name" value="Ribonuclease H-like"/>
    <property type="match status" value="1"/>
</dbReference>
<dbReference type="OrthoDB" id="159416at2"/>
<evidence type="ECO:0000313" key="6">
    <source>
        <dbReference type="Proteomes" id="UP000076268"/>
    </source>
</evidence>
<keyword evidence="3" id="KW-0269">Exonuclease</keyword>
<evidence type="ECO:0000313" key="5">
    <source>
        <dbReference type="EMBL" id="KYZ78199.1"/>
    </source>
</evidence>
<dbReference type="SMART" id="SM00479">
    <property type="entry name" value="EXOIII"/>
    <property type="match status" value="1"/>
</dbReference>
<dbReference type="STRING" id="1794912.AXX12_01245"/>
<dbReference type="AlphaFoldDB" id="A0A154BW81"/>
<protein>
    <submittedName>
        <fullName evidence="5">Sporulation inhibitor KapD</fullName>
    </submittedName>
</protein>
<dbReference type="GO" id="GO:0003676">
    <property type="term" value="F:nucleic acid binding"/>
    <property type="evidence" value="ECO:0007669"/>
    <property type="project" value="InterPro"/>
</dbReference>
<evidence type="ECO:0000259" key="4">
    <source>
        <dbReference type="SMART" id="SM00479"/>
    </source>
</evidence>
<dbReference type="InterPro" id="IPR036397">
    <property type="entry name" value="RNaseH_sf"/>
</dbReference>
<dbReference type="InterPro" id="IPR047201">
    <property type="entry name" value="ERI-1_3'hExo-like"/>
</dbReference>
<evidence type="ECO:0000256" key="2">
    <source>
        <dbReference type="ARBA" id="ARBA00022801"/>
    </source>
</evidence>
<dbReference type="InterPro" id="IPR012337">
    <property type="entry name" value="RNaseH-like_sf"/>
</dbReference>